<dbReference type="Proteomes" id="UP000184188">
    <property type="component" value="Unassembled WGS sequence"/>
</dbReference>
<evidence type="ECO:0000256" key="2">
    <source>
        <dbReference type="ARBA" id="ARBA00022857"/>
    </source>
</evidence>
<keyword evidence="5" id="KW-1185">Reference proteome</keyword>
<evidence type="ECO:0000313" key="5">
    <source>
        <dbReference type="Proteomes" id="UP000184188"/>
    </source>
</evidence>
<evidence type="ECO:0000256" key="1">
    <source>
        <dbReference type="ARBA" id="ARBA00006484"/>
    </source>
</evidence>
<dbReference type="STRING" id="1073090.A0A1L9SXD9"/>
<name>A0A1L9SXD9_9EURO</name>
<dbReference type="Gene3D" id="3.40.50.720">
    <property type="entry name" value="NAD(P)-binding Rossmann-like Domain"/>
    <property type="match status" value="1"/>
</dbReference>
<dbReference type="VEuPathDB" id="FungiDB:ASPZODRAFT_467703"/>
<dbReference type="PANTHER" id="PTHR24320">
    <property type="entry name" value="RETINOL DEHYDROGENASE"/>
    <property type="match status" value="1"/>
</dbReference>
<organism evidence="4 5">
    <name type="scientific">Penicilliopsis zonata CBS 506.65</name>
    <dbReference type="NCBI Taxonomy" id="1073090"/>
    <lineage>
        <taxon>Eukaryota</taxon>
        <taxon>Fungi</taxon>
        <taxon>Dikarya</taxon>
        <taxon>Ascomycota</taxon>
        <taxon>Pezizomycotina</taxon>
        <taxon>Eurotiomycetes</taxon>
        <taxon>Eurotiomycetidae</taxon>
        <taxon>Eurotiales</taxon>
        <taxon>Aspergillaceae</taxon>
        <taxon>Penicilliopsis</taxon>
    </lineage>
</organism>
<dbReference type="InterPro" id="IPR036291">
    <property type="entry name" value="NAD(P)-bd_dom_sf"/>
</dbReference>
<dbReference type="InterPro" id="IPR002347">
    <property type="entry name" value="SDR_fam"/>
</dbReference>
<dbReference type="RefSeq" id="XP_022586307.1">
    <property type="nucleotide sequence ID" value="XM_022728382.1"/>
</dbReference>
<protein>
    <recommendedName>
        <fullName evidence="6">Ketoreductase (KR) domain-containing protein</fullName>
    </recommendedName>
</protein>
<accession>A0A1L9SXD9</accession>
<dbReference type="EMBL" id="KV878336">
    <property type="protein sequence ID" value="OJJ51797.1"/>
    <property type="molecule type" value="Genomic_DNA"/>
</dbReference>
<evidence type="ECO:0008006" key="6">
    <source>
        <dbReference type="Google" id="ProtNLM"/>
    </source>
</evidence>
<gene>
    <name evidence="4" type="ORF">ASPZODRAFT_467703</name>
</gene>
<dbReference type="AlphaFoldDB" id="A0A1L9SXD9"/>
<comment type="similarity">
    <text evidence="1">Belongs to the short-chain dehydrogenases/reductases (SDR) family.</text>
</comment>
<dbReference type="SUPFAM" id="SSF51735">
    <property type="entry name" value="NAD(P)-binding Rossmann-fold domains"/>
    <property type="match status" value="1"/>
</dbReference>
<dbReference type="GO" id="GO:0016491">
    <property type="term" value="F:oxidoreductase activity"/>
    <property type="evidence" value="ECO:0007669"/>
    <property type="project" value="UniProtKB-KW"/>
</dbReference>
<dbReference type="GeneID" id="34614846"/>
<keyword evidence="2" id="KW-0521">NADP</keyword>
<dbReference type="OrthoDB" id="191139at2759"/>
<sequence>MGTSWSQFFPPTPQLTESTLPNQQGKVFLITGGYSGVGLELCSLLYHAGGRVYLAGRDKQKGEAAIETIKQSSSSSSSSSGEITFLYLSLSDLSTIKPAVDAFTATESRLDVLFNNAGVSNPPPGSVSAQSHELQLATNCLGPYLLTQLLLPTLNHTASISAPGSVRVTFTSSIVVDFQTLPTQELFALHVPHPSAQQQNYLHSKIGNWFLAHELDRENPAVTFLVLNPGNLKTALTRHLPAIVPFLVAPLLYHAKMGAYTALWAGLSTDLSLEDGGGYIIPWGRRHPSPKGDIVRAIEGGAATRFVGFCEEETREYRA</sequence>
<dbReference type="PANTHER" id="PTHR24320:SF236">
    <property type="entry name" value="SHORT-CHAIN DEHYDROGENASE-RELATED"/>
    <property type="match status" value="1"/>
</dbReference>
<reference evidence="5" key="1">
    <citation type="journal article" date="2017" name="Genome Biol.">
        <title>Comparative genomics reveals high biological diversity and specific adaptations in the industrially and medically important fungal genus Aspergillus.</title>
        <authorList>
            <person name="de Vries R.P."/>
            <person name="Riley R."/>
            <person name="Wiebenga A."/>
            <person name="Aguilar-Osorio G."/>
            <person name="Amillis S."/>
            <person name="Uchima C.A."/>
            <person name="Anderluh G."/>
            <person name="Asadollahi M."/>
            <person name="Askin M."/>
            <person name="Barry K."/>
            <person name="Battaglia E."/>
            <person name="Bayram O."/>
            <person name="Benocci T."/>
            <person name="Braus-Stromeyer S.A."/>
            <person name="Caldana C."/>
            <person name="Canovas D."/>
            <person name="Cerqueira G.C."/>
            <person name="Chen F."/>
            <person name="Chen W."/>
            <person name="Choi C."/>
            <person name="Clum A."/>
            <person name="Dos Santos R.A."/>
            <person name="Damasio A.R."/>
            <person name="Diallinas G."/>
            <person name="Emri T."/>
            <person name="Fekete E."/>
            <person name="Flipphi M."/>
            <person name="Freyberg S."/>
            <person name="Gallo A."/>
            <person name="Gournas C."/>
            <person name="Habgood R."/>
            <person name="Hainaut M."/>
            <person name="Harispe M.L."/>
            <person name="Henrissat B."/>
            <person name="Hilden K.S."/>
            <person name="Hope R."/>
            <person name="Hossain A."/>
            <person name="Karabika E."/>
            <person name="Karaffa L."/>
            <person name="Karanyi Z."/>
            <person name="Krasevec N."/>
            <person name="Kuo A."/>
            <person name="Kusch H."/>
            <person name="LaButti K."/>
            <person name="Lagendijk E.L."/>
            <person name="Lapidus A."/>
            <person name="Levasseur A."/>
            <person name="Lindquist E."/>
            <person name="Lipzen A."/>
            <person name="Logrieco A.F."/>
            <person name="MacCabe A."/>
            <person name="Maekelae M.R."/>
            <person name="Malavazi I."/>
            <person name="Melin P."/>
            <person name="Meyer V."/>
            <person name="Mielnichuk N."/>
            <person name="Miskei M."/>
            <person name="Molnar A.P."/>
            <person name="Mule G."/>
            <person name="Ngan C.Y."/>
            <person name="Orejas M."/>
            <person name="Orosz E."/>
            <person name="Ouedraogo J.P."/>
            <person name="Overkamp K.M."/>
            <person name="Park H.-S."/>
            <person name="Perrone G."/>
            <person name="Piumi F."/>
            <person name="Punt P.J."/>
            <person name="Ram A.F."/>
            <person name="Ramon A."/>
            <person name="Rauscher S."/>
            <person name="Record E."/>
            <person name="Riano-Pachon D.M."/>
            <person name="Robert V."/>
            <person name="Roehrig J."/>
            <person name="Ruller R."/>
            <person name="Salamov A."/>
            <person name="Salih N.S."/>
            <person name="Samson R.A."/>
            <person name="Sandor E."/>
            <person name="Sanguinetti M."/>
            <person name="Schuetze T."/>
            <person name="Sepcic K."/>
            <person name="Shelest E."/>
            <person name="Sherlock G."/>
            <person name="Sophianopoulou V."/>
            <person name="Squina F.M."/>
            <person name="Sun H."/>
            <person name="Susca A."/>
            <person name="Todd R.B."/>
            <person name="Tsang A."/>
            <person name="Unkles S.E."/>
            <person name="van de Wiele N."/>
            <person name="van Rossen-Uffink D."/>
            <person name="Oliveira J.V."/>
            <person name="Vesth T.C."/>
            <person name="Visser J."/>
            <person name="Yu J.-H."/>
            <person name="Zhou M."/>
            <person name="Andersen M.R."/>
            <person name="Archer D.B."/>
            <person name="Baker S.E."/>
            <person name="Benoit I."/>
            <person name="Brakhage A.A."/>
            <person name="Braus G.H."/>
            <person name="Fischer R."/>
            <person name="Frisvad J.C."/>
            <person name="Goldman G.H."/>
            <person name="Houbraken J."/>
            <person name="Oakley B."/>
            <person name="Pocsi I."/>
            <person name="Scazzocchio C."/>
            <person name="Seiboth B."/>
            <person name="vanKuyk P.A."/>
            <person name="Wortman J."/>
            <person name="Dyer P.S."/>
            <person name="Grigoriev I.V."/>
        </authorList>
    </citation>
    <scope>NUCLEOTIDE SEQUENCE [LARGE SCALE GENOMIC DNA]</scope>
    <source>
        <strain evidence="5">CBS 506.65</strain>
    </source>
</reference>
<keyword evidence="3" id="KW-0560">Oxidoreductase</keyword>
<dbReference type="PRINTS" id="PR00081">
    <property type="entry name" value="GDHRDH"/>
</dbReference>
<dbReference type="Pfam" id="PF00106">
    <property type="entry name" value="adh_short"/>
    <property type="match status" value="1"/>
</dbReference>
<proteinExistence type="inferred from homology"/>
<evidence type="ECO:0000313" key="4">
    <source>
        <dbReference type="EMBL" id="OJJ51797.1"/>
    </source>
</evidence>
<evidence type="ECO:0000256" key="3">
    <source>
        <dbReference type="ARBA" id="ARBA00023002"/>
    </source>
</evidence>